<organism evidence="1 2">
    <name type="scientific">Gymnopus androsaceus JB14</name>
    <dbReference type="NCBI Taxonomy" id="1447944"/>
    <lineage>
        <taxon>Eukaryota</taxon>
        <taxon>Fungi</taxon>
        <taxon>Dikarya</taxon>
        <taxon>Basidiomycota</taxon>
        <taxon>Agaricomycotina</taxon>
        <taxon>Agaricomycetes</taxon>
        <taxon>Agaricomycetidae</taxon>
        <taxon>Agaricales</taxon>
        <taxon>Marasmiineae</taxon>
        <taxon>Omphalotaceae</taxon>
        <taxon>Gymnopus</taxon>
    </lineage>
</organism>
<evidence type="ECO:0000313" key="1">
    <source>
        <dbReference type="EMBL" id="KAE9385279.1"/>
    </source>
</evidence>
<dbReference type="Proteomes" id="UP000799118">
    <property type="component" value="Unassembled WGS sequence"/>
</dbReference>
<protein>
    <submittedName>
        <fullName evidence="1">Uncharacterized protein</fullName>
    </submittedName>
</protein>
<gene>
    <name evidence="1" type="ORF">BT96DRAFT_601617</name>
</gene>
<evidence type="ECO:0000313" key="2">
    <source>
        <dbReference type="Proteomes" id="UP000799118"/>
    </source>
</evidence>
<dbReference type="EMBL" id="ML770006">
    <property type="protein sequence ID" value="KAE9385279.1"/>
    <property type="molecule type" value="Genomic_DNA"/>
</dbReference>
<dbReference type="OrthoDB" id="3267146at2759"/>
<reference evidence="1" key="1">
    <citation type="journal article" date="2019" name="Environ. Microbiol.">
        <title>Fungal ecological strategies reflected in gene transcription - a case study of two litter decomposers.</title>
        <authorList>
            <person name="Barbi F."/>
            <person name="Kohler A."/>
            <person name="Barry K."/>
            <person name="Baskaran P."/>
            <person name="Daum C."/>
            <person name="Fauchery L."/>
            <person name="Ihrmark K."/>
            <person name="Kuo A."/>
            <person name="LaButti K."/>
            <person name="Lipzen A."/>
            <person name="Morin E."/>
            <person name="Grigoriev I.V."/>
            <person name="Henrissat B."/>
            <person name="Lindahl B."/>
            <person name="Martin F."/>
        </authorList>
    </citation>
    <scope>NUCLEOTIDE SEQUENCE</scope>
    <source>
        <strain evidence="1">JB14</strain>
    </source>
</reference>
<accession>A0A6A4GI14</accession>
<dbReference type="AlphaFoldDB" id="A0A6A4GI14"/>
<name>A0A6A4GI14_9AGAR</name>
<keyword evidence="2" id="KW-1185">Reference proteome</keyword>
<sequence>MENVQQWMTCSVHGDLEVLVNEIRQFAEVFGKVLVDSTPHLYISGLPFIPKKSKLQNAYSSHFPRVARLCYGHNSWWPQLQVLMQGTSTIGLHLLHSLLMARELCLAQMIT</sequence>
<proteinExistence type="predicted"/>